<accession>A0A7W7CQV2</accession>
<reference evidence="1 2" key="1">
    <citation type="submission" date="2020-08" db="EMBL/GenBank/DDBJ databases">
        <title>Sequencing the genomes of 1000 actinobacteria strains.</title>
        <authorList>
            <person name="Klenk H.-P."/>
        </authorList>
    </citation>
    <scope>NUCLEOTIDE SEQUENCE [LARGE SCALE GENOMIC DNA]</scope>
    <source>
        <strain evidence="1 2">DSM 45518</strain>
    </source>
</reference>
<organism evidence="1 2">
    <name type="scientific">Paractinoplanes abujensis</name>
    <dbReference type="NCBI Taxonomy" id="882441"/>
    <lineage>
        <taxon>Bacteria</taxon>
        <taxon>Bacillati</taxon>
        <taxon>Actinomycetota</taxon>
        <taxon>Actinomycetes</taxon>
        <taxon>Micromonosporales</taxon>
        <taxon>Micromonosporaceae</taxon>
        <taxon>Paractinoplanes</taxon>
    </lineage>
</organism>
<dbReference type="EMBL" id="JACHMF010000001">
    <property type="protein sequence ID" value="MBB4693012.1"/>
    <property type="molecule type" value="Genomic_DNA"/>
</dbReference>
<evidence type="ECO:0000313" key="1">
    <source>
        <dbReference type="EMBL" id="MBB4693012.1"/>
    </source>
</evidence>
<sequence>MTNTGEWVPVACTLPAVERPVRVAEFDELFATVLLGQMRQSETVLGWDFDPAAEAVVRELAGRENECCSFFEFRFERIGGVLRVAVEVPVTRVAVLDALEQRAAVHLN</sequence>
<dbReference type="Proteomes" id="UP000542742">
    <property type="component" value="Unassembled WGS sequence"/>
</dbReference>
<name>A0A7W7CQV2_9ACTN</name>
<protein>
    <submittedName>
        <fullName evidence="1">Uncharacterized protein</fullName>
    </submittedName>
</protein>
<dbReference type="AlphaFoldDB" id="A0A7W7CQV2"/>
<evidence type="ECO:0000313" key="2">
    <source>
        <dbReference type="Proteomes" id="UP000542742"/>
    </source>
</evidence>
<dbReference type="RefSeq" id="WP_184951677.1">
    <property type="nucleotide sequence ID" value="NZ_BOMC01000061.1"/>
</dbReference>
<comment type="caution">
    <text evidence="1">The sequence shown here is derived from an EMBL/GenBank/DDBJ whole genome shotgun (WGS) entry which is preliminary data.</text>
</comment>
<proteinExistence type="predicted"/>
<gene>
    <name evidence="1" type="ORF">BKA14_003160</name>
</gene>
<keyword evidence="2" id="KW-1185">Reference proteome</keyword>